<evidence type="ECO:0000313" key="18">
    <source>
        <dbReference type="EMBL" id="CAE10673.1"/>
    </source>
</evidence>
<keyword evidence="4" id="KW-0813">Transport</keyword>
<dbReference type="InterPro" id="IPR020006">
    <property type="entry name" value="FlhF"/>
</dbReference>
<keyword evidence="7" id="KW-1005">Bacterial flagellum biogenesis</keyword>
<keyword evidence="5" id="KW-1003">Cell membrane</keyword>
<keyword evidence="8" id="KW-0653">Protein transport</keyword>
<dbReference type="GO" id="GO:0015031">
    <property type="term" value="P:protein transport"/>
    <property type="evidence" value="ECO:0007669"/>
    <property type="project" value="UniProtKB-KW"/>
</dbReference>
<feature type="domain" description="SRP54-type proteins GTP-binding" evidence="17">
    <location>
        <begin position="265"/>
        <end position="460"/>
    </location>
</feature>
<dbReference type="InterPro" id="IPR003593">
    <property type="entry name" value="AAA+_ATPase"/>
</dbReference>
<dbReference type="Gene3D" id="3.40.50.300">
    <property type="entry name" value="P-loop containing nucleotide triphosphate hydrolases"/>
    <property type="match status" value="1"/>
</dbReference>
<accession>Q7M8I4</accession>
<evidence type="ECO:0000256" key="14">
    <source>
        <dbReference type="SAM" id="Coils"/>
    </source>
</evidence>
<dbReference type="KEGG" id="wsu:WS1642"/>
<dbReference type="Pfam" id="PF00448">
    <property type="entry name" value="SRP54"/>
    <property type="match status" value="1"/>
</dbReference>
<evidence type="ECO:0000256" key="15">
    <source>
        <dbReference type="SAM" id="MobiDB-lite"/>
    </source>
</evidence>
<protein>
    <recommendedName>
        <fullName evidence="3 13">Flagellar biosynthesis protein FlhF</fullName>
    </recommendedName>
</protein>
<dbReference type="GO" id="GO:0005525">
    <property type="term" value="F:GTP binding"/>
    <property type="evidence" value="ECO:0007669"/>
    <property type="project" value="UniProtKB-UniRule"/>
</dbReference>
<dbReference type="SMART" id="SM00962">
    <property type="entry name" value="SRP54"/>
    <property type="match status" value="1"/>
</dbReference>
<name>Q7M8I4_WOLSU</name>
<evidence type="ECO:0000259" key="17">
    <source>
        <dbReference type="SMART" id="SM00962"/>
    </source>
</evidence>
<dbReference type="GO" id="GO:0003924">
    <property type="term" value="F:GTPase activity"/>
    <property type="evidence" value="ECO:0007669"/>
    <property type="project" value="UniProtKB-UniRule"/>
</dbReference>
<evidence type="ECO:0000256" key="12">
    <source>
        <dbReference type="ARBA" id="ARBA00025337"/>
    </source>
</evidence>
<gene>
    <name evidence="18" type="primary">FLHF</name>
    <name evidence="18" type="ordered locus">WS1642</name>
</gene>
<keyword evidence="6" id="KW-0547">Nucleotide-binding</keyword>
<dbReference type="SUPFAM" id="SSF52540">
    <property type="entry name" value="P-loop containing nucleoside triphosphate hydrolases"/>
    <property type="match status" value="1"/>
</dbReference>
<organism evidence="19">
    <name type="scientific">Wolinella succinogenes (strain ATCC 29543 / DSM 1740 / CCUG 13145 / JCM 31913 / LMG 7466 / NCTC 11488 / FDC 602W)</name>
    <name type="common">Vibrio succinogenes</name>
    <dbReference type="NCBI Taxonomy" id="273121"/>
    <lineage>
        <taxon>Bacteria</taxon>
        <taxon>Pseudomonadati</taxon>
        <taxon>Campylobacterota</taxon>
        <taxon>Epsilonproteobacteria</taxon>
        <taxon>Campylobacterales</taxon>
        <taxon>Helicobacteraceae</taxon>
        <taxon>Wolinella</taxon>
    </lineage>
</organism>
<evidence type="ECO:0000256" key="11">
    <source>
        <dbReference type="ARBA" id="ARBA00023225"/>
    </source>
</evidence>
<sequence>MKLFTYNGETPAEALRVAQQKHGEEALVVSTKEIRKRSLTQPALYEIVIAVDEEKVQLKKEEESLSQKSNKVAERLEEIAQKERERRKTLLQAPQGKLDDVSLQLSDAVRQISKIANVSTAQPPKKEPPRVMHEATPAASSPSSSASSHPRVMESASREDVKELKLIKSEIDKLNDKIKLIQNMFWEEKGPKREGLIIPHEFAEIYRIAKSSGMHRDHLDKIMQLTLELMPVKMRENSILIKRYFREVLRKMVYCRQENLESGARKIVMLVGPTGVGKTTTLAKLAARYSRMMSKNYKVGIITLDTYRIGAVDQLMFYAKKMKLSIDTVVDPTEFVGAINSLKYCDYILIDTVGSSQHDKQKIDMLRSYVNSDPHCSIDVSLVVSSTTKYEDLRDIYHTFSVLNVDTLILTKLDETRGFGNVFSLIHETKKPVSYLSIGQEVPTDLIVGTSEYLVDCLLDGFKKVDR</sequence>
<dbReference type="InterPro" id="IPR000897">
    <property type="entry name" value="SRP54_GTPase_dom"/>
</dbReference>
<dbReference type="eggNOG" id="COG1419">
    <property type="taxonomic scope" value="Bacteria"/>
</dbReference>
<dbReference type="CDD" id="cd17873">
    <property type="entry name" value="FlhF"/>
    <property type="match status" value="1"/>
</dbReference>
<dbReference type="AlphaFoldDB" id="Q7M8I4"/>
<evidence type="ECO:0000256" key="3">
    <source>
        <dbReference type="ARBA" id="ARBA00014919"/>
    </source>
</evidence>
<dbReference type="HOGENOM" id="CLU_009301_11_3_7"/>
<evidence type="ECO:0000259" key="16">
    <source>
        <dbReference type="SMART" id="SM00382"/>
    </source>
</evidence>
<dbReference type="EMBL" id="BX571661">
    <property type="protein sequence ID" value="CAE10673.1"/>
    <property type="molecule type" value="Genomic_DNA"/>
</dbReference>
<dbReference type="STRING" id="273121.WS1642"/>
<evidence type="ECO:0000256" key="7">
    <source>
        <dbReference type="ARBA" id="ARBA00022795"/>
    </source>
</evidence>
<evidence type="ECO:0000256" key="2">
    <source>
        <dbReference type="ARBA" id="ARBA00008531"/>
    </source>
</evidence>
<keyword evidence="9" id="KW-0342">GTP-binding</keyword>
<dbReference type="PANTHER" id="PTHR43134:SF3">
    <property type="entry name" value="FLAGELLAR BIOSYNTHESIS PROTEIN FLHF"/>
    <property type="match status" value="1"/>
</dbReference>
<dbReference type="PANTHER" id="PTHR43134">
    <property type="entry name" value="SIGNAL RECOGNITION PARTICLE RECEPTOR SUBUNIT ALPHA"/>
    <property type="match status" value="1"/>
</dbReference>
<comment type="subcellular location">
    <subcellularLocation>
        <location evidence="1">Cell membrane</location>
        <topology evidence="1">Peripheral membrane protein</topology>
        <orientation evidence="1">Cytoplasmic side</orientation>
    </subcellularLocation>
</comment>
<feature type="compositionally biased region" description="Low complexity" evidence="15">
    <location>
        <begin position="137"/>
        <end position="148"/>
    </location>
</feature>
<comment type="similarity">
    <text evidence="2">Belongs to the GTP-binding SRP family.</text>
</comment>
<dbReference type="NCBIfam" id="TIGR03499">
    <property type="entry name" value="FlhF"/>
    <property type="match status" value="1"/>
</dbReference>
<evidence type="ECO:0000313" key="19">
    <source>
        <dbReference type="Proteomes" id="UP000000422"/>
    </source>
</evidence>
<dbReference type="SMART" id="SM00382">
    <property type="entry name" value="AAA"/>
    <property type="match status" value="1"/>
</dbReference>
<dbReference type="Proteomes" id="UP000000422">
    <property type="component" value="Chromosome"/>
</dbReference>
<feature type="domain" description="AAA+ ATPase" evidence="16">
    <location>
        <begin position="264"/>
        <end position="410"/>
    </location>
</feature>
<proteinExistence type="inferred from homology"/>
<evidence type="ECO:0000256" key="10">
    <source>
        <dbReference type="ARBA" id="ARBA00023136"/>
    </source>
</evidence>
<evidence type="ECO:0000256" key="13">
    <source>
        <dbReference type="NCBIfam" id="TIGR03499"/>
    </source>
</evidence>
<evidence type="ECO:0000256" key="1">
    <source>
        <dbReference type="ARBA" id="ARBA00004413"/>
    </source>
</evidence>
<feature type="coiled-coil region" evidence="14">
    <location>
        <begin position="51"/>
        <end position="93"/>
    </location>
</feature>
<feature type="region of interest" description="Disordered" evidence="15">
    <location>
        <begin position="118"/>
        <end position="157"/>
    </location>
</feature>
<keyword evidence="14" id="KW-0175">Coiled coil</keyword>
<keyword evidence="19" id="KW-1185">Reference proteome</keyword>
<dbReference type="FunFam" id="3.40.50.300:FF:000695">
    <property type="entry name" value="Flagellar biosynthesis regulator FlhF"/>
    <property type="match status" value="1"/>
</dbReference>
<dbReference type="InterPro" id="IPR027417">
    <property type="entry name" value="P-loop_NTPase"/>
</dbReference>
<dbReference type="Gene3D" id="1.20.120.1380">
    <property type="entry name" value="Flagellar FlhF biosynthesis protein, N domain"/>
    <property type="match status" value="1"/>
</dbReference>
<evidence type="ECO:0000256" key="6">
    <source>
        <dbReference type="ARBA" id="ARBA00022741"/>
    </source>
</evidence>
<keyword evidence="18" id="KW-0282">Flagellum</keyword>
<dbReference type="GO" id="GO:0005047">
    <property type="term" value="F:signal recognition particle binding"/>
    <property type="evidence" value="ECO:0007669"/>
    <property type="project" value="TreeGrafter"/>
</dbReference>
<comment type="function">
    <text evidence="12">Necessary for flagellar biosynthesis. May be involved in translocation of the flagellum.</text>
</comment>
<evidence type="ECO:0000256" key="5">
    <source>
        <dbReference type="ARBA" id="ARBA00022475"/>
    </source>
</evidence>
<dbReference type="GO" id="GO:0005886">
    <property type="term" value="C:plasma membrane"/>
    <property type="evidence" value="ECO:0007669"/>
    <property type="project" value="UniProtKB-SubCell"/>
</dbReference>
<evidence type="ECO:0000256" key="8">
    <source>
        <dbReference type="ARBA" id="ARBA00022927"/>
    </source>
</evidence>
<dbReference type="RefSeq" id="WP_011139457.1">
    <property type="nucleotide sequence ID" value="NC_005090.1"/>
</dbReference>
<evidence type="ECO:0000256" key="9">
    <source>
        <dbReference type="ARBA" id="ARBA00023134"/>
    </source>
</evidence>
<keyword evidence="18" id="KW-0969">Cilium</keyword>
<dbReference type="InterPro" id="IPR047040">
    <property type="entry name" value="FlhF__GTPase_dom"/>
</dbReference>
<keyword evidence="11" id="KW-1006">Bacterial flagellum protein export</keyword>
<reference evidence="18 19" key="1">
    <citation type="journal article" date="2003" name="Proc. Natl. Acad. Sci. U.S.A.">
        <title>Complete genome sequence and analysis of Wolinella succinogenes.</title>
        <authorList>
            <person name="Baar C."/>
            <person name="Eppinger M."/>
            <person name="Raddatz G."/>
            <person name="Simon JM."/>
            <person name="Lanz C."/>
            <person name="Klimmek O."/>
            <person name="Nandakumar R."/>
            <person name="Gross R."/>
            <person name="Rosinus A."/>
            <person name="Keller H."/>
            <person name="Jagtap P."/>
            <person name="Linke B."/>
            <person name="Meyer F."/>
            <person name="Lederer H."/>
            <person name="Schuster S.C."/>
        </authorList>
    </citation>
    <scope>NUCLEOTIDE SEQUENCE [LARGE SCALE GENOMIC DNA]</scope>
    <source>
        <strain evidence="19">ATCC 29543 / DSM 1740 / CCUG 13145 / JCM 31913 / LMG 7466 / NCTC 11488 / FDC 602W</strain>
    </source>
</reference>
<dbReference type="GO" id="GO:0044781">
    <property type="term" value="P:bacterial-type flagellum organization"/>
    <property type="evidence" value="ECO:0007669"/>
    <property type="project" value="UniProtKB-UniRule"/>
</dbReference>
<evidence type="ECO:0000256" key="4">
    <source>
        <dbReference type="ARBA" id="ARBA00022448"/>
    </source>
</evidence>
<keyword evidence="10" id="KW-0472">Membrane</keyword>
<dbReference type="GO" id="GO:0006614">
    <property type="term" value="P:SRP-dependent cotranslational protein targeting to membrane"/>
    <property type="evidence" value="ECO:0007669"/>
    <property type="project" value="UniProtKB-UniRule"/>
</dbReference>
<feature type="compositionally biased region" description="Basic and acidic residues" evidence="15">
    <location>
        <begin position="124"/>
        <end position="133"/>
    </location>
</feature>
<keyword evidence="18" id="KW-0966">Cell projection</keyword>